<keyword evidence="5 8" id="KW-0408">Iron</keyword>
<dbReference type="InterPro" id="IPR036396">
    <property type="entry name" value="Cyt_P450_sf"/>
</dbReference>
<dbReference type="InterPro" id="IPR002397">
    <property type="entry name" value="Cyt_P450_B"/>
</dbReference>
<dbReference type="Proteomes" id="UP000249538">
    <property type="component" value="Unassembled WGS sequence"/>
</dbReference>
<keyword evidence="2 8" id="KW-0349">Heme</keyword>
<dbReference type="InterPro" id="IPR017972">
    <property type="entry name" value="Cyt_P450_CS"/>
</dbReference>
<dbReference type="RefSeq" id="WP_111467261.1">
    <property type="nucleotide sequence ID" value="NZ_QKZS01000002.1"/>
</dbReference>
<dbReference type="FunFam" id="1.10.630.10:FF:000018">
    <property type="entry name" value="Cytochrome P450 monooxygenase"/>
    <property type="match status" value="1"/>
</dbReference>
<comment type="caution">
    <text evidence="9">The sequence shown here is derived from an EMBL/GenBank/DDBJ whole genome shotgun (WGS) entry which is preliminary data.</text>
</comment>
<organism evidence="9 10">
    <name type="scientific">Cereibacter changlensis</name>
    <dbReference type="NCBI Taxonomy" id="402884"/>
    <lineage>
        <taxon>Bacteria</taxon>
        <taxon>Pseudomonadati</taxon>
        <taxon>Pseudomonadota</taxon>
        <taxon>Alphaproteobacteria</taxon>
        <taxon>Rhodobacterales</taxon>
        <taxon>Paracoccaceae</taxon>
        <taxon>Cereibacter</taxon>
    </lineage>
</organism>
<proteinExistence type="inferred from homology"/>
<dbReference type="Pfam" id="PF00067">
    <property type="entry name" value="p450"/>
    <property type="match status" value="1"/>
</dbReference>
<keyword evidence="3 8" id="KW-0479">Metal-binding</keyword>
<comment type="function">
    <text evidence="7">Cytochromes P450 are a group of heme-thiolate monooxygenases. They oxidize a variety of structurally unrelated compounds, including steroids, fatty acids, and xenobiotics.</text>
</comment>
<reference evidence="9 10" key="1">
    <citation type="submission" date="2018-06" db="EMBL/GenBank/DDBJ databases">
        <title>Genomic Encyclopedia of Archaeal and Bacterial Type Strains, Phase II (KMG-II): from individual species to whole genera.</title>
        <authorList>
            <person name="Goeker M."/>
        </authorList>
    </citation>
    <scope>NUCLEOTIDE SEQUENCE [LARGE SCALE GENOMIC DNA]</scope>
    <source>
        <strain evidence="9 10">DSM 18774</strain>
    </source>
</reference>
<dbReference type="InterPro" id="IPR001128">
    <property type="entry name" value="Cyt_P450"/>
</dbReference>
<sequence>MQSLTQSPTAARFVQNPYPFYERARALGPFFHWTDYDLPCTTSHTAINAILRDRRFGRECPPALRPAVPEHLRPFYAVEDHSMLELEPPHHTRLRGLVLRAFTSRRIATLAPEIEAIAHQLIDALPEGECDLIAHFCRRLPMLVIARLIGIPEPLAPEVERWSSAIVGMYQAGRSRQTEERAAAAAAVFAEFLRLYIGARRRRPADDLLTHLIQAEAEGERLSTDEVIATCILILNAGHEAAVHAIGNAVKTLLETETPPEALSPPQIGATVEELLRYDPPLHLFKRYVYADAEIMGQSFRAGSEVALLLAAANRDPGAWHQPQRFLPARPEKAHLSFSAGLHFCLGAPLARLEMAAALPVLFARRPGLRLIGKPRYANTYHFRGLERLMVT</sequence>
<evidence type="ECO:0000256" key="1">
    <source>
        <dbReference type="ARBA" id="ARBA00010617"/>
    </source>
</evidence>
<dbReference type="Gene3D" id="1.10.630.10">
    <property type="entry name" value="Cytochrome P450"/>
    <property type="match status" value="1"/>
</dbReference>
<dbReference type="PROSITE" id="PS00086">
    <property type="entry name" value="CYTOCHROME_P450"/>
    <property type="match status" value="1"/>
</dbReference>
<dbReference type="GO" id="GO:0004497">
    <property type="term" value="F:monooxygenase activity"/>
    <property type="evidence" value="ECO:0007669"/>
    <property type="project" value="UniProtKB-KW"/>
</dbReference>
<dbReference type="PANTHER" id="PTHR46696">
    <property type="entry name" value="P450, PUTATIVE (EUROFUNG)-RELATED"/>
    <property type="match status" value="1"/>
</dbReference>
<evidence type="ECO:0000313" key="10">
    <source>
        <dbReference type="Proteomes" id="UP000249538"/>
    </source>
</evidence>
<evidence type="ECO:0000256" key="4">
    <source>
        <dbReference type="ARBA" id="ARBA00023002"/>
    </source>
</evidence>
<dbReference type="GO" id="GO:0005506">
    <property type="term" value="F:iron ion binding"/>
    <property type="evidence" value="ECO:0007669"/>
    <property type="project" value="InterPro"/>
</dbReference>
<evidence type="ECO:0000256" key="5">
    <source>
        <dbReference type="ARBA" id="ARBA00023004"/>
    </source>
</evidence>
<keyword evidence="6 8" id="KW-0503">Monooxygenase</keyword>
<dbReference type="CDD" id="cd20625">
    <property type="entry name" value="CYP164-like"/>
    <property type="match status" value="1"/>
</dbReference>
<dbReference type="AlphaFoldDB" id="A0A2W7RRS4"/>
<dbReference type="PANTHER" id="PTHR46696:SF1">
    <property type="entry name" value="CYTOCHROME P450 YJIB-RELATED"/>
    <property type="match status" value="1"/>
</dbReference>
<dbReference type="GO" id="GO:0016705">
    <property type="term" value="F:oxidoreductase activity, acting on paired donors, with incorporation or reduction of molecular oxygen"/>
    <property type="evidence" value="ECO:0007669"/>
    <property type="project" value="InterPro"/>
</dbReference>
<evidence type="ECO:0000256" key="3">
    <source>
        <dbReference type="ARBA" id="ARBA00022723"/>
    </source>
</evidence>
<evidence type="ECO:0000256" key="2">
    <source>
        <dbReference type="ARBA" id="ARBA00022617"/>
    </source>
</evidence>
<dbReference type="GO" id="GO:0020037">
    <property type="term" value="F:heme binding"/>
    <property type="evidence" value="ECO:0007669"/>
    <property type="project" value="InterPro"/>
</dbReference>
<keyword evidence="4 8" id="KW-0560">Oxidoreductase</keyword>
<dbReference type="PRINTS" id="PR00359">
    <property type="entry name" value="BP450"/>
</dbReference>
<evidence type="ECO:0000256" key="6">
    <source>
        <dbReference type="ARBA" id="ARBA00023033"/>
    </source>
</evidence>
<gene>
    <name evidence="9" type="ORF">LX76_00780</name>
</gene>
<comment type="similarity">
    <text evidence="1 8">Belongs to the cytochrome P450 family.</text>
</comment>
<dbReference type="EMBL" id="QKZS01000002">
    <property type="protein sequence ID" value="PZX57239.1"/>
    <property type="molecule type" value="Genomic_DNA"/>
</dbReference>
<evidence type="ECO:0000256" key="8">
    <source>
        <dbReference type="RuleBase" id="RU000461"/>
    </source>
</evidence>
<evidence type="ECO:0000313" key="9">
    <source>
        <dbReference type="EMBL" id="PZX57239.1"/>
    </source>
</evidence>
<protein>
    <submittedName>
        <fullName evidence="9">Unspecific monooxygenase</fullName>
    </submittedName>
</protein>
<dbReference type="SUPFAM" id="SSF48264">
    <property type="entry name" value="Cytochrome P450"/>
    <property type="match status" value="1"/>
</dbReference>
<accession>A0A2W7RRS4</accession>
<evidence type="ECO:0000256" key="7">
    <source>
        <dbReference type="ARBA" id="ARBA00043906"/>
    </source>
</evidence>
<name>A0A2W7RRS4_9RHOB</name>